<dbReference type="AlphaFoldDB" id="A0A345I030"/>
<evidence type="ECO:0000313" key="3">
    <source>
        <dbReference type="Proteomes" id="UP000253868"/>
    </source>
</evidence>
<feature type="region of interest" description="Disordered" evidence="1">
    <location>
        <begin position="623"/>
        <end position="646"/>
    </location>
</feature>
<name>A0A345I030_9ACTN</name>
<reference evidence="3" key="1">
    <citation type="submission" date="2018-07" db="EMBL/GenBank/DDBJ databases">
        <authorList>
            <person name="Zhao J."/>
        </authorList>
    </citation>
    <scope>NUCLEOTIDE SEQUENCE [LARGE SCALE GENOMIC DNA]</scope>
    <source>
        <strain evidence="3">GSSD-12</strain>
    </source>
</reference>
<dbReference type="SUPFAM" id="SSF48230">
    <property type="entry name" value="Chondroitin AC/alginate lyase"/>
    <property type="match status" value="1"/>
</dbReference>
<dbReference type="Gene3D" id="1.50.10.100">
    <property type="entry name" value="Chondroitin AC/alginate lyase"/>
    <property type="match status" value="1"/>
</dbReference>
<evidence type="ECO:0000256" key="1">
    <source>
        <dbReference type="SAM" id="MobiDB-lite"/>
    </source>
</evidence>
<dbReference type="OrthoDB" id="9793856at2"/>
<dbReference type="InterPro" id="IPR008929">
    <property type="entry name" value="Chondroitin_lyas"/>
</dbReference>
<dbReference type="KEGG" id="spad:DVK44_02110"/>
<dbReference type="Proteomes" id="UP000253868">
    <property type="component" value="Chromosome"/>
</dbReference>
<proteinExistence type="predicted"/>
<dbReference type="EMBL" id="CP031194">
    <property type="protein sequence ID" value="AXG82304.1"/>
    <property type="molecule type" value="Genomic_DNA"/>
</dbReference>
<organism evidence="2 3">
    <name type="scientific">Streptomyces paludis</name>
    <dbReference type="NCBI Taxonomy" id="2282738"/>
    <lineage>
        <taxon>Bacteria</taxon>
        <taxon>Bacillati</taxon>
        <taxon>Actinomycetota</taxon>
        <taxon>Actinomycetes</taxon>
        <taxon>Kitasatosporales</taxon>
        <taxon>Streptomycetaceae</taxon>
        <taxon>Streptomyces</taxon>
    </lineage>
</organism>
<evidence type="ECO:0000313" key="2">
    <source>
        <dbReference type="EMBL" id="AXG82304.1"/>
    </source>
</evidence>
<dbReference type="Gene3D" id="2.70.98.70">
    <property type="match status" value="1"/>
</dbReference>
<gene>
    <name evidence="2" type="ORF">DVK44_02110</name>
</gene>
<sequence>MRDAPRRVPVPPVTDRGVWDTVDAGTRTALLTAAEAELARPAPVLRASDWARAFRDGVRTAYESEAGALRHRTSLFVLAAVLTGESAPAQAPPGAAPYLDAAADALMALAEASTWCWAPHDRFTTARGENLPDPDEPFLDLGAAEVASLLAWADHVLGPRLDERVPGLRRRIRREVRLRVLDPFRRIRDWHWIGLDGDAHNWNPWVHGAVLTAALLLGDDDAENEEGEEERADIVRLVVRGLDLFAQVLPDDGGVDEGVAYWWLGACRLLEALDLLAAVGGPECDARDLPVLAEVVRYPYRMHFGGAWYVNVGDAPARLPDEQPWHVLFRWGTRLGDPAVSGHALARGLARGVTASHEDGLGRALAGLTDPTWRAATATAATATSPDNAGNAAWLPRDVWLPRVEVLVTRERAGTAEGLALAVKGGHNDERHNHLDVGTYWVALDGEPVIVDIGQPTYTASSFGPGRYHAWPLRSAWHNVPQPGSGQRPGAAYRARDVRAETGGPATEWSADLAHAYPEGLLGALRRTVTLIRATAAAPAHIVVTDEPAPGPDGTSGTLGLSHVIAGDVRLHEGRAVVATAGGGALQLTWDAALLTAVLEEQPLEDPLLRRSWGERLTRLTLRTGPSRTPGRAPHPPLRVRIERAH</sequence>
<accession>A0A345I030</accession>
<protein>
    <submittedName>
        <fullName evidence="2">Heparinase</fullName>
    </submittedName>
</protein>
<keyword evidence="3" id="KW-1185">Reference proteome</keyword>